<evidence type="ECO:0008006" key="3">
    <source>
        <dbReference type="Google" id="ProtNLM"/>
    </source>
</evidence>
<gene>
    <name evidence="1" type="ORF">B0174_09220</name>
</gene>
<dbReference type="SUPFAM" id="SSF64518">
    <property type="entry name" value="Phase 1 flagellin"/>
    <property type="match status" value="1"/>
</dbReference>
<comment type="caution">
    <text evidence="1">The sequence shown here is derived from an EMBL/GenBank/DDBJ whole genome shotgun (WGS) entry which is preliminary data.</text>
</comment>
<reference evidence="1 2" key="1">
    <citation type="submission" date="2017-02" db="EMBL/GenBank/DDBJ databases">
        <title>Arcobacter caeni sp. nov, a new Arcobacter species isolated from reclaimed water.</title>
        <authorList>
            <person name="Figueras M.J."/>
            <person name="Perez-Cataluna A."/>
            <person name="Salas-Masso N."/>
        </authorList>
    </citation>
    <scope>NUCLEOTIDE SEQUENCE [LARGE SCALE GENOMIC DNA]</scope>
    <source>
        <strain evidence="1 2">RW17-10</strain>
    </source>
</reference>
<evidence type="ECO:0000313" key="1">
    <source>
        <dbReference type="EMBL" id="PUE63859.1"/>
    </source>
</evidence>
<evidence type="ECO:0000313" key="2">
    <source>
        <dbReference type="Proteomes" id="UP000251135"/>
    </source>
</evidence>
<organism evidence="1 2">
    <name type="scientific">Arcobacter caeni</name>
    <dbReference type="NCBI Taxonomy" id="1912877"/>
    <lineage>
        <taxon>Bacteria</taxon>
        <taxon>Pseudomonadati</taxon>
        <taxon>Campylobacterota</taxon>
        <taxon>Epsilonproteobacteria</taxon>
        <taxon>Campylobacterales</taxon>
        <taxon>Arcobacteraceae</taxon>
        <taxon>Arcobacter</taxon>
    </lineage>
</organism>
<dbReference type="Proteomes" id="UP000251135">
    <property type="component" value="Unassembled WGS sequence"/>
</dbReference>
<protein>
    <recommendedName>
        <fullName evidence="3">Flagellin N-terminal domain-containing protein</fullName>
    </recommendedName>
</protein>
<proteinExistence type="predicted"/>
<dbReference type="OrthoDB" id="5365400at2"/>
<keyword evidence="2" id="KW-1185">Reference proteome</keyword>
<dbReference type="EMBL" id="MUXE01000013">
    <property type="protein sequence ID" value="PUE63859.1"/>
    <property type="molecule type" value="Genomic_DNA"/>
</dbReference>
<sequence length="264" mass="29902">MDVNSISNNISTLNPSSSLNLERVSSSKSVNKISEDSTNLYINEYNKKRDELSLNVQSLNEGIAITKIAQNSIGKQQEYLGNVQTKLENANSYEDKNDLKQSINEDLRNFNQIAYETKFKRENIIATDYYDDKKSIDINTKSANFSIEKPNTPTYANEIFELSNNSDLNNSTDLEQVTSKVRTSSNQLQNTYDDFTEFGNKLEFSAKETIKAQVDLYNENTINKDRNFGKESNDFSKTNVNANIGYLAASQANIIQEQSVRLLS</sequence>
<accession>A0A363CXR0</accession>
<name>A0A363CXR0_9BACT</name>
<dbReference type="RefSeq" id="WP_108559968.1">
    <property type="nucleotide sequence ID" value="NZ_MUXE01000013.1"/>
</dbReference>
<dbReference type="AlphaFoldDB" id="A0A363CXR0"/>